<keyword evidence="2" id="KW-1185">Reference proteome</keyword>
<name>A0A0D3MTC4_9CAUD</name>
<gene>
    <name evidence="1" type="ORF">WRP3_095</name>
</gene>
<accession>A0A0D3MTC4</accession>
<reference evidence="1 2" key="1">
    <citation type="journal article" date="2015" name="Appl. Environ. Microbiol.">
        <title>Lactococcal 949 group phages recognize a carbohydrate receptor on the host cell surface.</title>
        <authorList>
            <person name="Mahony J."/>
            <person name="Randazzo W."/>
            <person name="Neve H."/>
            <person name="Settanni L."/>
            <person name="van Sinderen D."/>
        </authorList>
    </citation>
    <scope>NUCLEOTIDE SEQUENCE [LARGE SCALE GENOMIC DNA]</scope>
    <source>
        <strain evidence="1">WRP3</strain>
    </source>
</reference>
<proteinExistence type="predicted"/>
<evidence type="ECO:0000313" key="2">
    <source>
        <dbReference type="Proteomes" id="UP000032686"/>
    </source>
</evidence>
<evidence type="ECO:0000313" key="1">
    <source>
        <dbReference type="EMBL" id="AIX12598.1"/>
    </source>
</evidence>
<dbReference type="RefSeq" id="YP_009147752.1">
    <property type="nucleotide sequence ID" value="NC_027341.1"/>
</dbReference>
<sequence length="140" mass="16558">MKINVNELKTLFKLGEYVVLVPKQGSDYRSFLREMTDEIYWENNMWNDWDTVYDRVELIKIWSNGGKEAIELKPATFLRVTEPYTMEALEIYGHKSNFKYVILNDGDIELVETSELDKVYDIFFKPLQALENARFEILGD</sequence>
<dbReference type="GeneID" id="24722361"/>
<dbReference type="OrthoDB" id="37191at10239"/>
<dbReference type="Proteomes" id="UP000032686">
    <property type="component" value="Segment"/>
</dbReference>
<organism evidence="1 2">
    <name type="scientific">Lactococcus phage WRP3</name>
    <dbReference type="NCBI Taxonomy" id="1560313"/>
    <lineage>
        <taxon>Viruses</taxon>
        <taxon>Duplodnaviria</taxon>
        <taxon>Heunggongvirae</taxon>
        <taxon>Uroviricota</taxon>
        <taxon>Caudoviricetes</taxon>
        <taxon>Audreyjarvisvirus</taxon>
        <taxon>Audreyjarvisvirus WRP3</taxon>
    </lineage>
</organism>
<dbReference type="EMBL" id="KM677185">
    <property type="protein sequence ID" value="AIX12598.1"/>
    <property type="molecule type" value="Genomic_DNA"/>
</dbReference>
<protein>
    <submittedName>
        <fullName evidence="1">Uncharacterized protein</fullName>
    </submittedName>
</protein>
<dbReference type="KEGG" id="vg:24722361"/>